<gene>
    <name evidence="1" type="ORF">OCK74_13820</name>
</gene>
<evidence type="ECO:0000313" key="2">
    <source>
        <dbReference type="Proteomes" id="UP001155483"/>
    </source>
</evidence>
<name>A0A9X2XWY3_9BACT</name>
<comment type="caution">
    <text evidence="1">The sequence shown here is derived from an EMBL/GenBank/DDBJ whole genome shotgun (WGS) entry which is preliminary data.</text>
</comment>
<keyword evidence="2" id="KW-1185">Reference proteome</keyword>
<dbReference type="Proteomes" id="UP001155483">
    <property type="component" value="Unassembled WGS sequence"/>
</dbReference>
<proteinExistence type="predicted"/>
<reference evidence="1" key="2">
    <citation type="submission" date="2023-04" db="EMBL/GenBank/DDBJ databases">
        <title>Paracnuella aquatica gen. nov., sp. nov., a member of the family Chitinophagaceae isolated from a hot spring.</title>
        <authorList>
            <person name="Wang C."/>
        </authorList>
    </citation>
    <scope>NUCLEOTIDE SEQUENCE</scope>
    <source>
        <strain evidence="1">LB-8</strain>
    </source>
</reference>
<organism evidence="1 2">
    <name type="scientific">Paraflavisolibacter caeni</name>
    <dbReference type="NCBI Taxonomy" id="2982496"/>
    <lineage>
        <taxon>Bacteria</taxon>
        <taxon>Pseudomonadati</taxon>
        <taxon>Bacteroidota</taxon>
        <taxon>Chitinophagia</taxon>
        <taxon>Chitinophagales</taxon>
        <taxon>Chitinophagaceae</taxon>
        <taxon>Paraflavisolibacter</taxon>
    </lineage>
</organism>
<protein>
    <submittedName>
        <fullName evidence="1">Uncharacterized protein</fullName>
    </submittedName>
</protein>
<sequence>MFQTITIPKLHLEYNSWIAELNFCKEEIKFYERHLENIISKHKSTEITSQVEHFQNQFIRHKEVIDELKHDLHLAEKQLAAFAKDLSDAGLVNIKMDNHTKLRDAVHTQRCIFDDLKKDFRHFEASCTT</sequence>
<accession>A0A9X2XWY3</accession>
<reference evidence="1" key="1">
    <citation type="submission" date="2022-09" db="EMBL/GenBank/DDBJ databases">
        <authorList>
            <person name="Yuan C."/>
            <person name="Ke Z."/>
        </authorList>
    </citation>
    <scope>NUCLEOTIDE SEQUENCE</scope>
    <source>
        <strain evidence="1">LB-8</strain>
    </source>
</reference>
<dbReference type="RefSeq" id="WP_279297636.1">
    <property type="nucleotide sequence ID" value="NZ_JAOTIF010000010.1"/>
</dbReference>
<dbReference type="EMBL" id="JAOTIF010000010">
    <property type="protein sequence ID" value="MCU7550197.1"/>
    <property type="molecule type" value="Genomic_DNA"/>
</dbReference>
<dbReference type="AlphaFoldDB" id="A0A9X2XWY3"/>
<evidence type="ECO:0000313" key="1">
    <source>
        <dbReference type="EMBL" id="MCU7550197.1"/>
    </source>
</evidence>